<evidence type="ECO:0000256" key="9">
    <source>
        <dbReference type="SAM" id="Phobius"/>
    </source>
</evidence>
<feature type="transmembrane region" description="Helical" evidence="9">
    <location>
        <begin position="531"/>
        <end position="554"/>
    </location>
</feature>
<dbReference type="SMART" id="SM00248">
    <property type="entry name" value="ANK"/>
    <property type="match status" value="8"/>
</dbReference>
<evidence type="ECO:0000256" key="6">
    <source>
        <dbReference type="ARBA" id="ARBA00023136"/>
    </source>
</evidence>
<comment type="caution">
    <text evidence="11">The sequence shown here is derived from an EMBL/GenBank/DDBJ whole genome shotgun (WGS) entry which is preliminary data.</text>
</comment>
<feature type="compositionally biased region" description="Low complexity" evidence="8">
    <location>
        <begin position="7"/>
        <end position="23"/>
    </location>
</feature>
<evidence type="ECO:0000259" key="10">
    <source>
        <dbReference type="Pfam" id="PF13962"/>
    </source>
</evidence>
<evidence type="ECO:0000256" key="4">
    <source>
        <dbReference type="ARBA" id="ARBA00022989"/>
    </source>
</evidence>
<gene>
    <name evidence="11" type="ORF">PVAP13_8KG350904</name>
</gene>
<reference evidence="11" key="1">
    <citation type="submission" date="2020-05" db="EMBL/GenBank/DDBJ databases">
        <title>WGS assembly of Panicum virgatum.</title>
        <authorList>
            <person name="Lovell J.T."/>
            <person name="Jenkins J."/>
            <person name="Shu S."/>
            <person name="Juenger T.E."/>
            <person name="Schmutz J."/>
        </authorList>
    </citation>
    <scope>NUCLEOTIDE SEQUENCE</scope>
    <source>
        <strain evidence="11">AP13</strain>
    </source>
</reference>
<evidence type="ECO:0000256" key="3">
    <source>
        <dbReference type="ARBA" id="ARBA00022737"/>
    </source>
</evidence>
<evidence type="ECO:0000256" key="7">
    <source>
        <dbReference type="PROSITE-ProRule" id="PRU00023"/>
    </source>
</evidence>
<proteinExistence type="predicted"/>
<feature type="transmembrane region" description="Helical" evidence="9">
    <location>
        <begin position="622"/>
        <end position="639"/>
    </location>
</feature>
<feature type="transmembrane region" description="Helical" evidence="9">
    <location>
        <begin position="574"/>
        <end position="601"/>
    </location>
</feature>
<dbReference type="InterPro" id="IPR002110">
    <property type="entry name" value="Ankyrin_rpt"/>
</dbReference>
<comment type="subcellular location">
    <subcellularLocation>
        <location evidence="1">Membrane</location>
        <topology evidence="1">Multi-pass membrane protein</topology>
    </subcellularLocation>
</comment>
<keyword evidence="2 9" id="KW-0812">Transmembrane</keyword>
<keyword evidence="5 7" id="KW-0040">ANK repeat</keyword>
<feature type="transmembrane region" description="Helical" evidence="9">
    <location>
        <begin position="730"/>
        <end position="752"/>
    </location>
</feature>
<accession>A0A8T0PP77</accession>
<feature type="region of interest" description="Disordered" evidence="8">
    <location>
        <begin position="1"/>
        <end position="23"/>
    </location>
</feature>
<dbReference type="PANTHER" id="PTHR24186:SF50">
    <property type="entry name" value="ANKYRIN REPEAT-CONTAINING PROTEIN ITN1-LIKE ISOFORM X1"/>
    <property type="match status" value="1"/>
</dbReference>
<dbReference type="SUPFAM" id="SSF48403">
    <property type="entry name" value="Ankyrin repeat"/>
    <property type="match status" value="2"/>
</dbReference>
<feature type="transmembrane region" description="Helical" evidence="9">
    <location>
        <begin position="687"/>
        <end position="710"/>
    </location>
</feature>
<dbReference type="GO" id="GO:0005886">
    <property type="term" value="C:plasma membrane"/>
    <property type="evidence" value="ECO:0007669"/>
    <property type="project" value="TreeGrafter"/>
</dbReference>
<feature type="repeat" description="ANK" evidence="7">
    <location>
        <begin position="133"/>
        <end position="168"/>
    </location>
</feature>
<dbReference type="PANTHER" id="PTHR24186">
    <property type="entry name" value="PROTEIN PHOSPHATASE 1 REGULATORY SUBUNIT"/>
    <property type="match status" value="1"/>
</dbReference>
<keyword evidence="6 9" id="KW-0472">Membrane</keyword>
<name>A0A8T0PP77_PANVG</name>
<keyword evidence="3" id="KW-0677">Repeat</keyword>
<evidence type="ECO:0000256" key="8">
    <source>
        <dbReference type="SAM" id="MobiDB-lite"/>
    </source>
</evidence>
<keyword evidence="12" id="KW-1185">Reference proteome</keyword>
<protein>
    <recommendedName>
        <fullName evidence="10">PGG domain-containing protein</fullName>
    </recommendedName>
</protein>
<feature type="domain" description="PGG" evidence="10">
    <location>
        <begin position="523"/>
        <end position="638"/>
    </location>
</feature>
<dbReference type="Pfam" id="PF13962">
    <property type="entry name" value="PGG"/>
    <property type="match status" value="1"/>
</dbReference>
<dbReference type="OrthoDB" id="662453at2759"/>
<keyword evidence="4 9" id="KW-1133">Transmembrane helix</keyword>
<evidence type="ECO:0000256" key="2">
    <source>
        <dbReference type="ARBA" id="ARBA00022692"/>
    </source>
</evidence>
<dbReference type="AlphaFoldDB" id="A0A8T0PP77"/>
<dbReference type="InterPro" id="IPR026961">
    <property type="entry name" value="PGG_dom"/>
</dbReference>
<dbReference type="EMBL" id="CM029051">
    <property type="protein sequence ID" value="KAG2563420.1"/>
    <property type="molecule type" value="Genomic_DNA"/>
</dbReference>
<dbReference type="PROSITE" id="PS50088">
    <property type="entry name" value="ANK_REPEAT"/>
    <property type="match status" value="1"/>
</dbReference>
<evidence type="ECO:0000313" key="12">
    <source>
        <dbReference type="Proteomes" id="UP000823388"/>
    </source>
</evidence>
<organism evidence="11 12">
    <name type="scientific">Panicum virgatum</name>
    <name type="common">Blackwell switchgrass</name>
    <dbReference type="NCBI Taxonomy" id="38727"/>
    <lineage>
        <taxon>Eukaryota</taxon>
        <taxon>Viridiplantae</taxon>
        <taxon>Streptophyta</taxon>
        <taxon>Embryophyta</taxon>
        <taxon>Tracheophyta</taxon>
        <taxon>Spermatophyta</taxon>
        <taxon>Magnoliopsida</taxon>
        <taxon>Liliopsida</taxon>
        <taxon>Poales</taxon>
        <taxon>Poaceae</taxon>
        <taxon>PACMAD clade</taxon>
        <taxon>Panicoideae</taxon>
        <taxon>Panicodae</taxon>
        <taxon>Paniceae</taxon>
        <taxon>Panicinae</taxon>
        <taxon>Panicum</taxon>
        <taxon>Panicum sect. Hiantes</taxon>
    </lineage>
</organism>
<feature type="transmembrane region" description="Helical" evidence="9">
    <location>
        <begin position="645"/>
        <end position="666"/>
    </location>
</feature>
<evidence type="ECO:0000256" key="1">
    <source>
        <dbReference type="ARBA" id="ARBA00004141"/>
    </source>
</evidence>
<dbReference type="Proteomes" id="UP000823388">
    <property type="component" value="Chromosome 8K"/>
</dbReference>
<dbReference type="Gene3D" id="1.25.40.20">
    <property type="entry name" value="Ankyrin repeat-containing domain"/>
    <property type="match status" value="2"/>
</dbReference>
<evidence type="ECO:0000313" key="11">
    <source>
        <dbReference type="EMBL" id="KAG2563420.1"/>
    </source>
</evidence>
<sequence length="763" mass="81758">MADEAELAAAAAPPAAPDINARPPQAVLDPQLFMAARCGDSGRLKELLLLRNDGDQQGAPAAATATTTAQVTLEVDPSPAAAPLLHLLDGVTGNEGDSLLHVVAACGDGENFLHCTKMIYQGRSGLLVARNNRGDTPLHCAAGAGNASMISCIVGLAAAGAETRTVTEFLRMRNKCGETALHQAVRAGSKASMDELMSVDPELAAVPSEADEGNTTSPLYLAISLGKEDIAEHLIQKSNGKLSCSGPEGRNVLHAAVTRRKVLPMLLELFKDVMIQVQQGEGARRVRTVPLLSQLTMQRDIDGSTPLHLAASLDWWPGAWIVSERFKHIWPWSKSTATLLLRANICSAYQPDNKGLYPIHIAALADNLGVTKVLLQRCPECATLRDGKGRTFLHIAAGQRSSLFSRHRVARYVCGQPKLSSVLNVQDNNGDTALHHAVHVGNLVVFNFLVQNPKVDLSIPNKDDLTPLDLSWSEIPQTMYYRSQSRIVMSRTLVLVGAPAGGSRSDLFIEKYVGEIDEKKMSEDVAKTTQAMGVVSVLIATVTFASAFTLPGGYYQSASDGGVPGTPILAGSYAFSAFIIADALAFICSCLATFSLVFAGVPTMELSERHKYTKISTMLLQASGRSLMASFVLGLYLVLAPTAHATAIAVCVIGSGAFVFGNMEVWQMLCGLNTARARIGIRGLLATWYDLALTAGVFALFPFTSLIVIFGLPAAMISNLHKTPSILNEIVGLVLIFLFIAIAGLPAIRLMVQRWKYYKTKVR</sequence>
<dbReference type="InterPro" id="IPR036770">
    <property type="entry name" value="Ankyrin_rpt-contain_sf"/>
</dbReference>
<dbReference type="Pfam" id="PF13857">
    <property type="entry name" value="Ank_5"/>
    <property type="match status" value="1"/>
</dbReference>
<evidence type="ECO:0000256" key="5">
    <source>
        <dbReference type="ARBA" id="ARBA00023043"/>
    </source>
</evidence>